<proteinExistence type="predicted"/>
<dbReference type="AlphaFoldDB" id="A0A150L9T7"/>
<reference evidence="1 2" key="1">
    <citation type="submission" date="2016-01" db="EMBL/GenBank/DDBJ databases">
        <title>Draft Genome Sequences of Seven Thermophilic Sporeformers Isolated from Foods.</title>
        <authorList>
            <person name="Berendsen E.M."/>
            <person name="Wells-Bennik M.H."/>
            <person name="Krawcyk A.O."/>
            <person name="De Jong A."/>
            <person name="Holsappel S."/>
            <person name="Eijlander R.T."/>
            <person name="Kuipers O.P."/>
        </authorList>
    </citation>
    <scope>NUCLEOTIDE SEQUENCE [LARGE SCALE GENOMIC DNA]</scope>
    <source>
        <strain evidence="1 2">B4135</strain>
    </source>
</reference>
<dbReference type="Proteomes" id="UP000075683">
    <property type="component" value="Unassembled WGS sequence"/>
</dbReference>
<evidence type="ECO:0000313" key="2">
    <source>
        <dbReference type="Proteomes" id="UP000075683"/>
    </source>
</evidence>
<organism evidence="1 2">
    <name type="scientific">Caldibacillus debilis</name>
    <dbReference type="NCBI Taxonomy" id="301148"/>
    <lineage>
        <taxon>Bacteria</taxon>
        <taxon>Bacillati</taxon>
        <taxon>Bacillota</taxon>
        <taxon>Bacilli</taxon>
        <taxon>Bacillales</taxon>
        <taxon>Bacillaceae</taxon>
        <taxon>Caldibacillus</taxon>
    </lineage>
</organism>
<evidence type="ECO:0000313" key="1">
    <source>
        <dbReference type="EMBL" id="KYD09010.1"/>
    </source>
</evidence>
<gene>
    <name evidence="1" type="ORF">B4135_3921</name>
</gene>
<sequence>MIPGALFEGKPFSRPMGGRQILIKKSPKGRHFFQTVSVRIDSFQTG</sequence>
<protein>
    <submittedName>
        <fullName evidence="1">Uncharacterized protein</fullName>
    </submittedName>
</protein>
<accession>A0A150L9T7</accession>
<name>A0A150L9T7_9BACI</name>
<dbReference type="EMBL" id="LQYT01000133">
    <property type="protein sequence ID" value="KYD09010.1"/>
    <property type="molecule type" value="Genomic_DNA"/>
</dbReference>
<comment type="caution">
    <text evidence="1">The sequence shown here is derived from an EMBL/GenBank/DDBJ whole genome shotgun (WGS) entry which is preliminary data.</text>
</comment>